<feature type="domain" description="KIB1-4 beta-propeller" evidence="1">
    <location>
        <begin position="16"/>
        <end position="239"/>
    </location>
</feature>
<comment type="caution">
    <text evidence="2">The sequence shown here is derived from an EMBL/GenBank/DDBJ whole genome shotgun (WGS) entry which is preliminary data.</text>
</comment>
<organism evidence="2 3">
    <name type="scientific">Artemisia annua</name>
    <name type="common">Sweet wormwood</name>
    <dbReference type="NCBI Taxonomy" id="35608"/>
    <lineage>
        <taxon>Eukaryota</taxon>
        <taxon>Viridiplantae</taxon>
        <taxon>Streptophyta</taxon>
        <taxon>Embryophyta</taxon>
        <taxon>Tracheophyta</taxon>
        <taxon>Spermatophyta</taxon>
        <taxon>Magnoliopsida</taxon>
        <taxon>eudicotyledons</taxon>
        <taxon>Gunneridae</taxon>
        <taxon>Pentapetalae</taxon>
        <taxon>asterids</taxon>
        <taxon>campanulids</taxon>
        <taxon>Asterales</taxon>
        <taxon>Asteraceae</taxon>
        <taxon>Asteroideae</taxon>
        <taxon>Anthemideae</taxon>
        <taxon>Artemisiinae</taxon>
        <taxon>Artemisia</taxon>
    </lineage>
</organism>
<dbReference type="EMBL" id="PKPP01004015">
    <property type="protein sequence ID" value="PWA66486.1"/>
    <property type="molecule type" value="Genomic_DNA"/>
</dbReference>
<keyword evidence="3" id="KW-1185">Reference proteome</keyword>
<reference evidence="2 3" key="1">
    <citation type="journal article" date="2018" name="Mol. Plant">
        <title>The genome of Artemisia annua provides insight into the evolution of Asteraceae family and artemisinin biosynthesis.</title>
        <authorList>
            <person name="Shen Q."/>
            <person name="Zhang L."/>
            <person name="Liao Z."/>
            <person name="Wang S."/>
            <person name="Yan T."/>
            <person name="Shi P."/>
            <person name="Liu M."/>
            <person name="Fu X."/>
            <person name="Pan Q."/>
            <person name="Wang Y."/>
            <person name="Lv Z."/>
            <person name="Lu X."/>
            <person name="Zhang F."/>
            <person name="Jiang W."/>
            <person name="Ma Y."/>
            <person name="Chen M."/>
            <person name="Hao X."/>
            <person name="Li L."/>
            <person name="Tang Y."/>
            <person name="Lv G."/>
            <person name="Zhou Y."/>
            <person name="Sun X."/>
            <person name="Brodelius P.E."/>
            <person name="Rose J.K.C."/>
            <person name="Tang K."/>
        </authorList>
    </citation>
    <scope>NUCLEOTIDE SEQUENCE [LARGE SCALE GENOMIC DNA]</scope>
    <source>
        <strain evidence="3">cv. Huhao1</strain>
        <tissue evidence="2">Leaf</tissue>
    </source>
</reference>
<sequence length="736" mass="85738">MVDFSKPRQRRPDFLNINDPTFSSRYRIHELHGRRIRGCFYGWVILSNKVMWSLWNPETGEIIHLPHLNYGYRDDISHCCLSSAPYDPSSVLLLTSATFPNFVFCHIERNQSQLRWTKLSYIDQLKRITGGGSLIHSLACCDGKVFALNTDGNIAPFVIYVDIDVKDREVKIELMLFGACPTGHYLFSFDEKNYFLKGSGSILFCIVMAYNEKKKKTLAAVSLHKLDMTRIKWEEYQCLKEWDMPNITCEVMQEEELKYLSMTGSMWDDILDLKDASFFVDPTRDYSVFYSPAISTDPAQDYSFFFSPELSQELAGYIHIRGETGKMIHSCHVKDKTISISLMHPQVLPTSHVSLWECRLESDNSYPKLQDRDNVMVVRRSTDDDLFSESHLLNLPLHILETIIEYCVGLEYMNFSATCKYCHLAAPTIKWSEKLLLSPSWLMEVDKEQGIFTFTDPMSGYIFFMNKLDLPIYLDRICYSRFGWLLFYLGSWKTLVFYNPFTNDIRELPCLGYIDGSFCFSAPPTSPDCMVVLLPKGDSYAYIHFVGGEPSWHRINLHYYYYCSYTFRFPTFYGRDLYALSDEGVLDVFKNLDLGEDDFYWEAVAETPRSCCTSRVQHFLTKCDQHLLLVIVGLSGESVEVFKMNDSTKEWEKLHSLGRNMIYICSTTCLCIEAKSKHMENKIYFPELHSKNKRIVFYSLETCKYDTFDPMGSEEHFSRISRYNTYPHTWIEPIWS</sequence>
<dbReference type="PANTHER" id="PTHR33127:SF5">
    <property type="entry name" value="TRANSMEMBRANE PROTEIN"/>
    <property type="match status" value="1"/>
</dbReference>
<evidence type="ECO:0000313" key="3">
    <source>
        <dbReference type="Proteomes" id="UP000245207"/>
    </source>
</evidence>
<feature type="domain" description="KIB1-4 beta-propeller" evidence="1">
    <location>
        <begin position="472"/>
        <end position="697"/>
    </location>
</feature>
<evidence type="ECO:0000259" key="1">
    <source>
        <dbReference type="Pfam" id="PF03478"/>
    </source>
</evidence>
<dbReference type="Pfam" id="PF03478">
    <property type="entry name" value="Beta-prop_KIB1-4"/>
    <property type="match status" value="2"/>
</dbReference>
<dbReference type="AlphaFoldDB" id="A0A2U1MZ35"/>
<gene>
    <name evidence="2" type="ORF">CTI12_AA327540</name>
</gene>
<protein>
    <recommendedName>
        <fullName evidence="1">KIB1-4 beta-propeller domain-containing protein</fullName>
    </recommendedName>
</protein>
<name>A0A2U1MZ35_ARTAN</name>
<proteinExistence type="predicted"/>
<dbReference type="PANTHER" id="PTHR33127">
    <property type="entry name" value="TRANSMEMBRANE PROTEIN"/>
    <property type="match status" value="1"/>
</dbReference>
<evidence type="ECO:0000313" key="2">
    <source>
        <dbReference type="EMBL" id="PWA66486.1"/>
    </source>
</evidence>
<accession>A0A2U1MZ35</accession>
<dbReference type="InterPro" id="IPR005174">
    <property type="entry name" value="KIB1-4_b-propeller"/>
</dbReference>
<dbReference type="OrthoDB" id="1001152at2759"/>
<dbReference type="Proteomes" id="UP000245207">
    <property type="component" value="Unassembled WGS sequence"/>
</dbReference>